<evidence type="ECO:0000313" key="2">
    <source>
        <dbReference type="Proteomes" id="UP001311915"/>
    </source>
</evidence>
<dbReference type="Proteomes" id="UP001311915">
    <property type="component" value="Unassembled WGS sequence"/>
</dbReference>
<keyword evidence="2" id="KW-1185">Reference proteome</keyword>
<comment type="caution">
    <text evidence="1">The sequence shown here is derived from an EMBL/GenBank/DDBJ whole genome shotgun (WGS) entry which is preliminary data.</text>
</comment>
<sequence>MSNMAASQQPIAGQALSNSLFPILQHFNAIKLNAKLPNVPNSLPTKKVHYADLLKDPKPQQPNEVAPISIKYIQFVEGVPRITWTEE</sequence>
<gene>
    <name evidence="1" type="ORF">R3W88_033539</name>
</gene>
<name>A0AAV9K160_9SOLN</name>
<reference evidence="1 2" key="1">
    <citation type="submission" date="2023-10" db="EMBL/GenBank/DDBJ databases">
        <title>Genome-Wide Identification Analysis in wild type Solanum Pinnatisectum Reveals Some Genes Defensing Phytophthora Infestans.</title>
        <authorList>
            <person name="Sun C."/>
        </authorList>
    </citation>
    <scope>NUCLEOTIDE SEQUENCE [LARGE SCALE GENOMIC DNA]</scope>
    <source>
        <strain evidence="1">LQN</strain>
        <tissue evidence="1">Leaf</tissue>
    </source>
</reference>
<proteinExistence type="predicted"/>
<protein>
    <submittedName>
        <fullName evidence="1">Uncharacterized protein</fullName>
    </submittedName>
</protein>
<organism evidence="1 2">
    <name type="scientific">Solanum pinnatisectum</name>
    <name type="common">tansyleaf nightshade</name>
    <dbReference type="NCBI Taxonomy" id="50273"/>
    <lineage>
        <taxon>Eukaryota</taxon>
        <taxon>Viridiplantae</taxon>
        <taxon>Streptophyta</taxon>
        <taxon>Embryophyta</taxon>
        <taxon>Tracheophyta</taxon>
        <taxon>Spermatophyta</taxon>
        <taxon>Magnoliopsida</taxon>
        <taxon>eudicotyledons</taxon>
        <taxon>Gunneridae</taxon>
        <taxon>Pentapetalae</taxon>
        <taxon>asterids</taxon>
        <taxon>lamiids</taxon>
        <taxon>Solanales</taxon>
        <taxon>Solanaceae</taxon>
        <taxon>Solanoideae</taxon>
        <taxon>Solaneae</taxon>
        <taxon>Solanum</taxon>
    </lineage>
</organism>
<evidence type="ECO:0000313" key="1">
    <source>
        <dbReference type="EMBL" id="KAK4706896.1"/>
    </source>
</evidence>
<dbReference type="EMBL" id="JAWPEI010000042">
    <property type="protein sequence ID" value="KAK4706896.1"/>
    <property type="molecule type" value="Genomic_DNA"/>
</dbReference>
<dbReference type="AlphaFoldDB" id="A0AAV9K160"/>
<accession>A0AAV9K160</accession>